<comment type="caution">
    <text evidence="1">The sequence shown here is derived from an EMBL/GenBank/DDBJ whole genome shotgun (WGS) entry which is preliminary data.</text>
</comment>
<proteinExistence type="predicted"/>
<dbReference type="Proteomes" id="UP000789901">
    <property type="component" value="Unassembled WGS sequence"/>
</dbReference>
<evidence type="ECO:0000313" key="2">
    <source>
        <dbReference type="Proteomes" id="UP000789901"/>
    </source>
</evidence>
<dbReference type="EMBL" id="CAJVQB010010767">
    <property type="protein sequence ID" value="CAG8742699.1"/>
    <property type="molecule type" value="Genomic_DNA"/>
</dbReference>
<feature type="non-terminal residue" evidence="1">
    <location>
        <position position="54"/>
    </location>
</feature>
<protein>
    <submittedName>
        <fullName evidence="1">24159_t:CDS:1</fullName>
    </submittedName>
</protein>
<evidence type="ECO:0000313" key="1">
    <source>
        <dbReference type="EMBL" id="CAG8742699.1"/>
    </source>
</evidence>
<name>A0ABN7V8N4_GIGMA</name>
<sequence>MYSVAYWSRKNRSNRIIQNKKRINNFEQIIQINATNSNETCLEKIISNVEFHDM</sequence>
<reference evidence="1 2" key="1">
    <citation type="submission" date="2021-06" db="EMBL/GenBank/DDBJ databases">
        <authorList>
            <person name="Kallberg Y."/>
            <person name="Tangrot J."/>
            <person name="Rosling A."/>
        </authorList>
    </citation>
    <scope>NUCLEOTIDE SEQUENCE [LARGE SCALE GENOMIC DNA]</scope>
    <source>
        <strain evidence="1 2">120-4 pot B 10/14</strain>
    </source>
</reference>
<gene>
    <name evidence="1" type="ORF">GMARGA_LOCUS15556</name>
</gene>
<keyword evidence="2" id="KW-1185">Reference proteome</keyword>
<accession>A0ABN7V8N4</accession>
<organism evidence="1 2">
    <name type="scientific">Gigaspora margarita</name>
    <dbReference type="NCBI Taxonomy" id="4874"/>
    <lineage>
        <taxon>Eukaryota</taxon>
        <taxon>Fungi</taxon>
        <taxon>Fungi incertae sedis</taxon>
        <taxon>Mucoromycota</taxon>
        <taxon>Glomeromycotina</taxon>
        <taxon>Glomeromycetes</taxon>
        <taxon>Diversisporales</taxon>
        <taxon>Gigasporaceae</taxon>
        <taxon>Gigaspora</taxon>
    </lineage>
</organism>